<organism evidence="1 2">
    <name type="scientific">Brucella endophytica</name>
    <dbReference type="NCBI Taxonomy" id="1963359"/>
    <lineage>
        <taxon>Bacteria</taxon>
        <taxon>Pseudomonadati</taxon>
        <taxon>Pseudomonadota</taxon>
        <taxon>Alphaproteobacteria</taxon>
        <taxon>Hyphomicrobiales</taxon>
        <taxon>Brucellaceae</taxon>
        <taxon>Brucella/Ochrobactrum group</taxon>
        <taxon>Brucella</taxon>
    </lineage>
</organism>
<dbReference type="Proteomes" id="UP000646478">
    <property type="component" value="Unassembled WGS sequence"/>
</dbReference>
<proteinExistence type="predicted"/>
<evidence type="ECO:0008006" key="3">
    <source>
        <dbReference type="Google" id="ProtNLM"/>
    </source>
</evidence>
<evidence type="ECO:0000313" key="1">
    <source>
        <dbReference type="EMBL" id="GGB00423.1"/>
    </source>
</evidence>
<dbReference type="RefSeq" id="WP_188825078.1">
    <property type="nucleotide sequence ID" value="NZ_BMHH01000013.1"/>
</dbReference>
<sequence>MPKSPLSSLFSLIGFENKPKVSPYQEAGVSGTAVYGGFVQNVERNPAVAGYRRYETFSDIMVNTSIVAAGMRYFLGLATEPKWTLDPAADLPDGQSSDEAKRAAEFVEAVRHDIGTSWHRIIRRSGMYRFYGYAIQEWQASKREDGLIGISNIEARPQHTIWQWDIDPVNGQVKGVVQRSPQTGELFYIPRWKMIYLVDDTLSDSPEGLGLLRQVAEPAERLKEYLKIEGIGFDRDLRGTPIGRAPIAELEDIKRANPQDEKLGQNIDAAIAAMRSFVQTQAKDVNTGLLLDSTPFKNIQADGHSWSSSLRWGLELLQGNSTGIEHLGASIERTNFEIARVLGVETLMIGQSSGSRALSEDKSRNLYIQVNGMLADMAEVFNRDMIGSLWTLNGFDNRLKPRFRPAEVSFISVEQVAATLRDMATAGHVLAADDPAIDFVRELLGAPPAPEPDPSLMGM</sequence>
<accession>A0A916SHH3</accession>
<dbReference type="AlphaFoldDB" id="A0A916SHH3"/>
<reference evidence="1" key="2">
    <citation type="submission" date="2020-09" db="EMBL/GenBank/DDBJ databases">
        <authorList>
            <person name="Sun Q."/>
            <person name="Zhou Y."/>
        </authorList>
    </citation>
    <scope>NUCLEOTIDE SEQUENCE</scope>
    <source>
        <strain evidence="1">CGMCC 1.15082</strain>
    </source>
</reference>
<keyword evidence="2" id="KW-1185">Reference proteome</keyword>
<comment type="caution">
    <text evidence="1">The sequence shown here is derived from an EMBL/GenBank/DDBJ whole genome shotgun (WGS) entry which is preliminary data.</text>
</comment>
<protein>
    <recommendedName>
        <fullName evidence="3">Portal protein</fullName>
    </recommendedName>
</protein>
<dbReference type="InterPro" id="IPR009279">
    <property type="entry name" value="Portal_Mu"/>
</dbReference>
<evidence type="ECO:0000313" key="2">
    <source>
        <dbReference type="Proteomes" id="UP000646478"/>
    </source>
</evidence>
<dbReference type="Pfam" id="PF06074">
    <property type="entry name" value="Portal_Mu"/>
    <property type="match status" value="2"/>
</dbReference>
<dbReference type="EMBL" id="BMHH01000013">
    <property type="protein sequence ID" value="GGB00423.1"/>
    <property type="molecule type" value="Genomic_DNA"/>
</dbReference>
<gene>
    <name evidence="1" type="ORF">GCM10011491_30780</name>
</gene>
<name>A0A916SHH3_9HYPH</name>
<reference evidence="1" key="1">
    <citation type="journal article" date="2014" name="Int. J. Syst. Evol. Microbiol.">
        <title>Complete genome sequence of Corynebacterium casei LMG S-19264T (=DSM 44701T), isolated from a smear-ripened cheese.</title>
        <authorList>
            <consortium name="US DOE Joint Genome Institute (JGI-PGF)"/>
            <person name="Walter F."/>
            <person name="Albersmeier A."/>
            <person name="Kalinowski J."/>
            <person name="Ruckert C."/>
        </authorList>
    </citation>
    <scope>NUCLEOTIDE SEQUENCE</scope>
    <source>
        <strain evidence="1">CGMCC 1.15082</strain>
    </source>
</reference>